<dbReference type="Proteomes" id="UP000677228">
    <property type="component" value="Unassembled WGS sequence"/>
</dbReference>
<dbReference type="Pfam" id="PF00067">
    <property type="entry name" value="p450"/>
    <property type="match status" value="1"/>
</dbReference>
<dbReference type="EMBL" id="CAJOBC010004464">
    <property type="protein sequence ID" value="CAF3828753.1"/>
    <property type="molecule type" value="Genomic_DNA"/>
</dbReference>
<organism evidence="9 12">
    <name type="scientific">Didymodactylos carnosus</name>
    <dbReference type="NCBI Taxonomy" id="1234261"/>
    <lineage>
        <taxon>Eukaryota</taxon>
        <taxon>Metazoa</taxon>
        <taxon>Spiralia</taxon>
        <taxon>Gnathifera</taxon>
        <taxon>Rotifera</taxon>
        <taxon>Eurotatoria</taxon>
        <taxon>Bdelloidea</taxon>
        <taxon>Philodinida</taxon>
        <taxon>Philodinidae</taxon>
        <taxon>Didymodactylos</taxon>
    </lineage>
</organism>
<accession>A0A814L598</accession>
<dbReference type="InterPro" id="IPR001128">
    <property type="entry name" value="Cyt_P450"/>
</dbReference>
<dbReference type="GO" id="GO:0020037">
    <property type="term" value="F:heme binding"/>
    <property type="evidence" value="ECO:0007669"/>
    <property type="project" value="InterPro"/>
</dbReference>
<keyword evidence="3" id="KW-0349">Heme</keyword>
<evidence type="ECO:0000256" key="6">
    <source>
        <dbReference type="ARBA" id="ARBA00023004"/>
    </source>
</evidence>
<evidence type="ECO:0008006" key="13">
    <source>
        <dbReference type="Google" id="ProtNLM"/>
    </source>
</evidence>
<keyword evidence="12" id="KW-1185">Reference proteome</keyword>
<reference evidence="9" key="1">
    <citation type="submission" date="2021-02" db="EMBL/GenBank/DDBJ databases">
        <authorList>
            <person name="Nowell W R."/>
        </authorList>
    </citation>
    <scope>NUCLEOTIDE SEQUENCE</scope>
</reference>
<dbReference type="GO" id="GO:0016705">
    <property type="term" value="F:oxidoreductase activity, acting on paired donors, with incorporation or reduction of molecular oxygen"/>
    <property type="evidence" value="ECO:0007669"/>
    <property type="project" value="InterPro"/>
</dbReference>
<keyword evidence="4" id="KW-0479">Metal-binding</keyword>
<evidence type="ECO:0000313" key="12">
    <source>
        <dbReference type="Proteomes" id="UP000663829"/>
    </source>
</evidence>
<dbReference type="PANTHER" id="PTHR24302">
    <property type="entry name" value="CYTOCHROME P450 FAMILY 3"/>
    <property type="match status" value="1"/>
</dbReference>
<evidence type="ECO:0000313" key="10">
    <source>
        <dbReference type="EMBL" id="CAF3590484.1"/>
    </source>
</evidence>
<gene>
    <name evidence="9" type="ORF">GPM918_LOCUS16744</name>
    <name evidence="8" type="ORF">OVA965_LOCUS4941</name>
    <name evidence="11" type="ORF">SRO942_LOCUS16743</name>
    <name evidence="10" type="ORF">TMI583_LOCUS4939</name>
</gene>
<comment type="caution">
    <text evidence="9">The sequence shown here is derived from an EMBL/GenBank/DDBJ whole genome shotgun (WGS) entry which is preliminary data.</text>
</comment>
<dbReference type="EMBL" id="CAJNOQ010004464">
    <property type="protein sequence ID" value="CAF1060363.1"/>
    <property type="molecule type" value="Genomic_DNA"/>
</dbReference>
<name>A0A814L598_9BILA</name>
<dbReference type="GO" id="GO:0005506">
    <property type="term" value="F:iron ion binding"/>
    <property type="evidence" value="ECO:0007669"/>
    <property type="project" value="InterPro"/>
</dbReference>
<evidence type="ECO:0000313" key="9">
    <source>
        <dbReference type="EMBL" id="CAF1060363.1"/>
    </source>
</evidence>
<dbReference type="Proteomes" id="UP000682733">
    <property type="component" value="Unassembled WGS sequence"/>
</dbReference>
<keyword evidence="6" id="KW-0408">Iron</keyword>
<dbReference type="EMBL" id="CAJNOK010001341">
    <property type="protein sequence ID" value="CAF0806821.1"/>
    <property type="molecule type" value="Genomic_DNA"/>
</dbReference>
<evidence type="ECO:0000256" key="2">
    <source>
        <dbReference type="ARBA" id="ARBA00010617"/>
    </source>
</evidence>
<dbReference type="GO" id="GO:0008395">
    <property type="term" value="F:steroid hydroxylase activity"/>
    <property type="evidence" value="ECO:0007669"/>
    <property type="project" value="TreeGrafter"/>
</dbReference>
<evidence type="ECO:0000256" key="7">
    <source>
        <dbReference type="ARBA" id="ARBA00023033"/>
    </source>
</evidence>
<evidence type="ECO:0000313" key="11">
    <source>
        <dbReference type="EMBL" id="CAF3828753.1"/>
    </source>
</evidence>
<dbReference type="InterPro" id="IPR002402">
    <property type="entry name" value="Cyt_P450_E_grp-II"/>
</dbReference>
<dbReference type="PANTHER" id="PTHR24302:SF15">
    <property type="entry name" value="FATTY-ACID PEROXYGENASE"/>
    <property type="match status" value="1"/>
</dbReference>
<protein>
    <recommendedName>
        <fullName evidence="13">Cytochrome P450</fullName>
    </recommendedName>
</protein>
<comment type="cofactor">
    <cofactor evidence="1">
        <name>heme</name>
        <dbReference type="ChEBI" id="CHEBI:30413"/>
    </cofactor>
</comment>
<sequence>MALTLILLSILICLCLTYILRIFTRYQYFKQRNIPTPPYEFFYGHLRAIWNVQSRSKLMQEWTRIYGKIYGIFEGTTPVYVVSDVDFLQDVFIKQFSNFYARRPTVAFNLSSSPNASVLDANGLKWKRQRSVINPTFSSLKLKQMSPLINDCVDQIMSKLAEHYESKQEFNIYVLYKRLTMDVICRCAFGVDTNMQNDPENVYLKQSDKLFAIDLGAHPITKLRQLIPEFNTLFANLFVIYNYCQGMINKFIPWSVKMFQQMPIFWLLNRIHELVELRLKNTNARVDLLQLMLEAATRQQITV</sequence>
<evidence type="ECO:0000256" key="3">
    <source>
        <dbReference type="ARBA" id="ARBA00022617"/>
    </source>
</evidence>
<dbReference type="Proteomes" id="UP000681722">
    <property type="component" value="Unassembled WGS sequence"/>
</dbReference>
<dbReference type="InterPro" id="IPR036396">
    <property type="entry name" value="Cyt_P450_sf"/>
</dbReference>
<dbReference type="Proteomes" id="UP000663829">
    <property type="component" value="Unassembled WGS sequence"/>
</dbReference>
<dbReference type="InterPro" id="IPR050705">
    <property type="entry name" value="Cytochrome_P450_3A"/>
</dbReference>
<proteinExistence type="inferred from homology"/>
<evidence type="ECO:0000313" key="8">
    <source>
        <dbReference type="EMBL" id="CAF0806821.1"/>
    </source>
</evidence>
<keyword evidence="7" id="KW-0503">Monooxygenase</keyword>
<dbReference type="EMBL" id="CAJOBA010001341">
    <property type="protein sequence ID" value="CAF3590484.1"/>
    <property type="molecule type" value="Genomic_DNA"/>
</dbReference>
<dbReference type="AlphaFoldDB" id="A0A814L598"/>
<dbReference type="SUPFAM" id="SSF48264">
    <property type="entry name" value="Cytochrome P450"/>
    <property type="match status" value="1"/>
</dbReference>
<dbReference type="Gene3D" id="1.10.630.10">
    <property type="entry name" value="Cytochrome P450"/>
    <property type="match status" value="1"/>
</dbReference>
<keyword evidence="5" id="KW-0560">Oxidoreductase</keyword>
<evidence type="ECO:0000256" key="4">
    <source>
        <dbReference type="ARBA" id="ARBA00022723"/>
    </source>
</evidence>
<evidence type="ECO:0000256" key="5">
    <source>
        <dbReference type="ARBA" id="ARBA00023002"/>
    </source>
</evidence>
<dbReference type="PRINTS" id="PR00464">
    <property type="entry name" value="EP450II"/>
</dbReference>
<evidence type="ECO:0000256" key="1">
    <source>
        <dbReference type="ARBA" id="ARBA00001971"/>
    </source>
</evidence>
<dbReference type="OrthoDB" id="1470350at2759"/>
<comment type="similarity">
    <text evidence="2">Belongs to the cytochrome P450 family.</text>
</comment>